<dbReference type="Pfam" id="PF05175">
    <property type="entry name" value="MTS"/>
    <property type="match status" value="1"/>
</dbReference>
<dbReference type="GO" id="GO:0032259">
    <property type="term" value="P:methylation"/>
    <property type="evidence" value="ECO:0007669"/>
    <property type="project" value="UniProtKB-KW"/>
</dbReference>
<comment type="caution">
    <text evidence="8">The sequence shown here is derived from an EMBL/GenBank/DDBJ whole genome shotgun (WGS) entry which is preliminary data.</text>
</comment>
<evidence type="ECO:0000256" key="6">
    <source>
        <dbReference type="SAM" id="MobiDB-lite"/>
    </source>
</evidence>
<evidence type="ECO:0000256" key="1">
    <source>
        <dbReference type="ARBA" id="ARBA00022603"/>
    </source>
</evidence>
<sequence length="462" mass="47714">MSSAPEVVAGSSVELTVDKQVGEGYGLARHDGRVVFVTGAIPGERVRAELTQVKKRLAYARTREVLEASTHRVADRRLAWDAAGAGGIEFAHVELPHSRSLKAQAAAEQLSRLGGIETTGFSITPAPAEAAAEAADPQAAATTAGTAWRTRIQLAVDADGTPGMRAAGSHAVLPVGTVPLAVPVLDALGLHRLRLPGLERIELTAAHTSGAVVLHTRAGTALEPHTVAAVSERLAQQPGDWTLLHRAAQPSGQRGRGGAARNRGGHSELTTLSGSGEVTARLQLTTSGGELVRDFRLRADGFWQVHVDAAAVLAEQVVAATAGAGRILDLFCGAGLFACAAGAAHEVPVTGLEGAPEAIAAARANAAGLDARFEVARIEKLTELPAADVIVLDPPRAGAGPAVTAALIASQAQRIVYVSCAAGTFARDARALLDGGFALERCRGFDLFPLTAHAEFVSIFTR</sequence>
<proteinExistence type="inferred from homology"/>
<dbReference type="SUPFAM" id="SSF53335">
    <property type="entry name" value="S-adenosyl-L-methionine-dependent methyltransferases"/>
    <property type="match status" value="1"/>
</dbReference>
<keyword evidence="9" id="KW-1185">Reference proteome</keyword>
<dbReference type="Gene3D" id="2.40.50.1070">
    <property type="match status" value="1"/>
</dbReference>
<dbReference type="InterPro" id="IPR002792">
    <property type="entry name" value="TRAM_dom"/>
</dbReference>
<feature type="region of interest" description="Disordered" evidence="6">
    <location>
        <begin position="248"/>
        <end position="272"/>
    </location>
</feature>
<keyword evidence="1 4" id="KW-0489">Methyltransferase</keyword>
<keyword evidence="2 4" id="KW-0808">Transferase</keyword>
<accession>A0ABV5X691</accession>
<comment type="similarity">
    <text evidence="4">Belongs to the class I-like SAM-binding methyltransferase superfamily. RNA M5U methyltransferase family.</text>
</comment>
<feature type="active site" evidence="5">
    <location>
        <position position="420"/>
    </location>
</feature>
<dbReference type="Proteomes" id="UP001589707">
    <property type="component" value="Unassembled WGS sequence"/>
</dbReference>
<feature type="domain" description="TRAM" evidence="7">
    <location>
        <begin position="6"/>
        <end position="64"/>
    </location>
</feature>
<feature type="binding site" evidence="4">
    <location>
        <position position="393"/>
    </location>
    <ligand>
        <name>S-adenosyl-L-methionine</name>
        <dbReference type="ChEBI" id="CHEBI:59789"/>
    </ligand>
</feature>
<dbReference type="SUPFAM" id="SSF50249">
    <property type="entry name" value="Nucleic acid-binding proteins"/>
    <property type="match status" value="1"/>
</dbReference>
<dbReference type="InterPro" id="IPR012340">
    <property type="entry name" value="NA-bd_OB-fold"/>
</dbReference>
<evidence type="ECO:0000256" key="4">
    <source>
        <dbReference type="PROSITE-ProRule" id="PRU01024"/>
    </source>
</evidence>
<dbReference type="Gene3D" id="2.40.50.140">
    <property type="entry name" value="Nucleic acid-binding proteins"/>
    <property type="match status" value="1"/>
</dbReference>
<feature type="binding site" evidence="4">
    <location>
        <position position="331"/>
    </location>
    <ligand>
        <name>S-adenosyl-L-methionine</name>
        <dbReference type="ChEBI" id="CHEBI:59789"/>
    </ligand>
</feature>
<reference evidence="8 9" key="1">
    <citation type="submission" date="2024-09" db="EMBL/GenBank/DDBJ databases">
        <authorList>
            <person name="Sun Q."/>
            <person name="Mori K."/>
        </authorList>
    </citation>
    <scope>NUCLEOTIDE SEQUENCE [LARGE SCALE GENOMIC DNA]</scope>
    <source>
        <strain evidence="8 9">JCM 11683</strain>
    </source>
</reference>
<dbReference type="InterPro" id="IPR010280">
    <property type="entry name" value="U5_MeTrfase_fam"/>
</dbReference>
<evidence type="ECO:0000313" key="9">
    <source>
        <dbReference type="Proteomes" id="UP001589707"/>
    </source>
</evidence>
<evidence type="ECO:0000256" key="5">
    <source>
        <dbReference type="PROSITE-ProRule" id="PRU10015"/>
    </source>
</evidence>
<evidence type="ECO:0000259" key="7">
    <source>
        <dbReference type="PROSITE" id="PS50926"/>
    </source>
</evidence>
<dbReference type="InterPro" id="IPR029063">
    <property type="entry name" value="SAM-dependent_MTases_sf"/>
</dbReference>
<dbReference type="GO" id="GO:0008168">
    <property type="term" value="F:methyltransferase activity"/>
    <property type="evidence" value="ECO:0007669"/>
    <property type="project" value="UniProtKB-KW"/>
</dbReference>
<feature type="binding site" evidence="4">
    <location>
        <position position="353"/>
    </location>
    <ligand>
        <name>S-adenosyl-L-methionine</name>
        <dbReference type="ChEBI" id="CHEBI:59789"/>
    </ligand>
</feature>
<dbReference type="PROSITE" id="PS50926">
    <property type="entry name" value="TRAM"/>
    <property type="match status" value="1"/>
</dbReference>
<evidence type="ECO:0000313" key="8">
    <source>
        <dbReference type="EMBL" id="MFB9777971.1"/>
    </source>
</evidence>
<dbReference type="CDD" id="cd02440">
    <property type="entry name" value="AdoMet_MTases"/>
    <property type="match status" value="1"/>
</dbReference>
<gene>
    <name evidence="8" type="ORF">ACFFN1_16460</name>
</gene>
<organism evidence="8 9">
    <name type="scientific">Brevibacterium otitidis</name>
    <dbReference type="NCBI Taxonomy" id="53364"/>
    <lineage>
        <taxon>Bacteria</taxon>
        <taxon>Bacillati</taxon>
        <taxon>Actinomycetota</taxon>
        <taxon>Actinomycetes</taxon>
        <taxon>Micrococcales</taxon>
        <taxon>Brevibacteriaceae</taxon>
        <taxon>Brevibacterium</taxon>
    </lineage>
</organism>
<feature type="active site" description="Nucleophile" evidence="4">
    <location>
        <position position="420"/>
    </location>
</feature>
<dbReference type="InterPro" id="IPR030390">
    <property type="entry name" value="MeTrfase_TrmA_AS"/>
</dbReference>
<keyword evidence="3 4" id="KW-0949">S-adenosyl-L-methionine</keyword>
<dbReference type="PANTHER" id="PTHR11061">
    <property type="entry name" value="RNA M5U METHYLTRANSFERASE"/>
    <property type="match status" value="1"/>
</dbReference>
<dbReference type="Pfam" id="PF01938">
    <property type="entry name" value="TRAM"/>
    <property type="match status" value="1"/>
</dbReference>
<dbReference type="PROSITE" id="PS51687">
    <property type="entry name" value="SAM_MT_RNA_M5U"/>
    <property type="match status" value="1"/>
</dbReference>
<protein>
    <submittedName>
        <fullName evidence="8">Class I SAM-dependent RNA methyltransferase</fullName>
        <ecNumber evidence="8">2.1.1.-</ecNumber>
    </submittedName>
</protein>
<dbReference type="PANTHER" id="PTHR11061:SF30">
    <property type="entry name" value="TRNA (URACIL(54)-C(5))-METHYLTRANSFERASE"/>
    <property type="match status" value="1"/>
</dbReference>
<dbReference type="RefSeq" id="WP_376841982.1">
    <property type="nucleotide sequence ID" value="NZ_JBHMAU010000133.1"/>
</dbReference>
<dbReference type="PROSITE" id="PS01230">
    <property type="entry name" value="TRMA_1"/>
    <property type="match status" value="1"/>
</dbReference>
<dbReference type="EC" id="2.1.1.-" evidence="8"/>
<dbReference type="Gene3D" id="3.40.50.150">
    <property type="entry name" value="Vaccinia Virus protein VP39"/>
    <property type="match status" value="1"/>
</dbReference>
<evidence type="ECO:0000256" key="3">
    <source>
        <dbReference type="ARBA" id="ARBA00022691"/>
    </source>
</evidence>
<name>A0ABV5X691_9MICO</name>
<feature type="binding site" evidence="4">
    <location>
        <position position="304"/>
    </location>
    <ligand>
        <name>S-adenosyl-L-methionine</name>
        <dbReference type="ChEBI" id="CHEBI:59789"/>
    </ligand>
</feature>
<evidence type="ECO:0000256" key="2">
    <source>
        <dbReference type="ARBA" id="ARBA00022679"/>
    </source>
</evidence>
<dbReference type="EMBL" id="JBHMAU010000133">
    <property type="protein sequence ID" value="MFB9777971.1"/>
    <property type="molecule type" value="Genomic_DNA"/>
</dbReference>
<dbReference type="InterPro" id="IPR007848">
    <property type="entry name" value="Small_mtfrase_dom"/>
</dbReference>